<reference evidence="7" key="1">
    <citation type="journal article" date="2018" name="DNA Res.">
        <title>Multiple hybrid de novo genome assembly of finger millet, an orphan allotetraploid crop.</title>
        <authorList>
            <person name="Hatakeyama M."/>
            <person name="Aluri S."/>
            <person name="Balachadran M.T."/>
            <person name="Sivarajan S.R."/>
            <person name="Patrignani A."/>
            <person name="Gruter S."/>
            <person name="Poveda L."/>
            <person name="Shimizu-Inatsugi R."/>
            <person name="Baeten J."/>
            <person name="Francoijs K.J."/>
            <person name="Nataraja K.N."/>
            <person name="Reddy Y.A.N."/>
            <person name="Phadnis S."/>
            <person name="Ravikumar R.L."/>
            <person name="Schlapbach R."/>
            <person name="Sreeman S.M."/>
            <person name="Shimizu K.K."/>
        </authorList>
    </citation>
    <scope>NUCLEOTIDE SEQUENCE</scope>
</reference>
<dbReference type="GO" id="GO:0005737">
    <property type="term" value="C:cytoplasm"/>
    <property type="evidence" value="ECO:0007669"/>
    <property type="project" value="TreeGrafter"/>
</dbReference>
<dbReference type="SUPFAM" id="SSF52833">
    <property type="entry name" value="Thioredoxin-like"/>
    <property type="match status" value="1"/>
</dbReference>
<evidence type="ECO:0000256" key="3">
    <source>
        <dbReference type="ARBA" id="ARBA00047960"/>
    </source>
</evidence>
<evidence type="ECO:0000259" key="6">
    <source>
        <dbReference type="PROSITE" id="PS50405"/>
    </source>
</evidence>
<dbReference type="GO" id="GO:0004364">
    <property type="term" value="F:glutathione transferase activity"/>
    <property type="evidence" value="ECO:0007669"/>
    <property type="project" value="UniProtKB-EC"/>
</dbReference>
<comment type="caution">
    <text evidence="7">The sequence shown here is derived from an EMBL/GenBank/DDBJ whole genome shotgun (WGS) entry which is preliminary data.</text>
</comment>
<reference evidence="7" key="2">
    <citation type="submission" date="2021-12" db="EMBL/GenBank/DDBJ databases">
        <title>Resequencing data analysis of finger millet.</title>
        <authorList>
            <person name="Hatakeyama M."/>
            <person name="Aluri S."/>
            <person name="Balachadran M.T."/>
            <person name="Sivarajan S.R."/>
            <person name="Poveda L."/>
            <person name="Shimizu-Inatsugi R."/>
            <person name="Schlapbach R."/>
            <person name="Sreeman S.M."/>
            <person name="Shimizu K.K."/>
        </authorList>
    </citation>
    <scope>NUCLEOTIDE SEQUENCE</scope>
</reference>
<accession>A0AAV5CIZ1</accession>
<keyword evidence="2" id="KW-0808">Transferase</keyword>
<dbReference type="InterPro" id="IPR004046">
    <property type="entry name" value="GST_C"/>
</dbReference>
<dbReference type="InterPro" id="IPR040079">
    <property type="entry name" value="Glutathione_S-Trfase"/>
</dbReference>
<dbReference type="Proteomes" id="UP001054889">
    <property type="component" value="Unassembled WGS sequence"/>
</dbReference>
<keyword evidence="8" id="KW-1185">Reference proteome</keyword>
<evidence type="ECO:0000259" key="5">
    <source>
        <dbReference type="PROSITE" id="PS50404"/>
    </source>
</evidence>
<dbReference type="SUPFAM" id="SSF47616">
    <property type="entry name" value="GST C-terminal domain-like"/>
    <property type="match status" value="1"/>
</dbReference>
<dbReference type="InterPro" id="IPR036249">
    <property type="entry name" value="Thioredoxin-like_sf"/>
</dbReference>
<dbReference type="FunFam" id="1.20.1050.10:FF:000012">
    <property type="entry name" value="Tau class glutathione S-transferase"/>
    <property type="match status" value="1"/>
</dbReference>
<feature type="domain" description="GST C-terminal" evidence="6">
    <location>
        <begin position="94"/>
        <end position="219"/>
    </location>
</feature>
<dbReference type="SFLD" id="SFLDG00358">
    <property type="entry name" value="Main_(cytGST)"/>
    <property type="match status" value="1"/>
</dbReference>
<evidence type="ECO:0000256" key="2">
    <source>
        <dbReference type="ARBA" id="ARBA00022679"/>
    </source>
</evidence>
<dbReference type="InterPro" id="IPR045073">
    <property type="entry name" value="Omega/Tau-like"/>
</dbReference>
<organism evidence="7 8">
    <name type="scientific">Eleusine coracana subsp. coracana</name>
    <dbReference type="NCBI Taxonomy" id="191504"/>
    <lineage>
        <taxon>Eukaryota</taxon>
        <taxon>Viridiplantae</taxon>
        <taxon>Streptophyta</taxon>
        <taxon>Embryophyta</taxon>
        <taxon>Tracheophyta</taxon>
        <taxon>Spermatophyta</taxon>
        <taxon>Magnoliopsida</taxon>
        <taxon>Liliopsida</taxon>
        <taxon>Poales</taxon>
        <taxon>Poaceae</taxon>
        <taxon>PACMAD clade</taxon>
        <taxon>Chloridoideae</taxon>
        <taxon>Cynodonteae</taxon>
        <taxon>Eleusininae</taxon>
        <taxon>Eleusine</taxon>
    </lineage>
</organism>
<evidence type="ECO:0000256" key="1">
    <source>
        <dbReference type="ARBA" id="ARBA00012452"/>
    </source>
</evidence>
<dbReference type="InterPro" id="IPR010987">
    <property type="entry name" value="Glutathione-S-Trfase_C-like"/>
</dbReference>
<dbReference type="Pfam" id="PF00043">
    <property type="entry name" value="GST_C"/>
    <property type="match status" value="1"/>
</dbReference>
<evidence type="ECO:0000313" key="7">
    <source>
        <dbReference type="EMBL" id="GJM97996.1"/>
    </source>
</evidence>
<dbReference type="Pfam" id="PF02798">
    <property type="entry name" value="GST_N"/>
    <property type="match status" value="1"/>
</dbReference>
<dbReference type="PANTHER" id="PTHR11260:SF763">
    <property type="entry name" value="GLUTATHIONE TRANSFERASE"/>
    <property type="match status" value="1"/>
</dbReference>
<dbReference type="EC" id="2.5.1.18" evidence="1"/>
<dbReference type="InterPro" id="IPR004045">
    <property type="entry name" value="Glutathione_S-Trfase_N"/>
</dbReference>
<proteinExistence type="inferred from homology"/>
<dbReference type="PROSITE" id="PS50405">
    <property type="entry name" value="GST_CTER"/>
    <property type="match status" value="1"/>
</dbReference>
<dbReference type="InterPro" id="IPR045074">
    <property type="entry name" value="GST_C_Tau"/>
</dbReference>
<dbReference type="GO" id="GO:0006749">
    <property type="term" value="P:glutathione metabolic process"/>
    <property type="evidence" value="ECO:0007669"/>
    <property type="project" value="InterPro"/>
</dbReference>
<name>A0AAV5CIZ1_ELECO</name>
<dbReference type="AlphaFoldDB" id="A0AAV5CIZ1"/>
<dbReference type="EMBL" id="BQKI01000007">
    <property type="protein sequence ID" value="GJM97996.1"/>
    <property type="molecule type" value="Genomic_DNA"/>
</dbReference>
<dbReference type="PROSITE" id="PS50404">
    <property type="entry name" value="GST_NTER"/>
    <property type="match status" value="1"/>
</dbReference>
<dbReference type="Gene3D" id="3.40.30.10">
    <property type="entry name" value="Glutaredoxin"/>
    <property type="match status" value="1"/>
</dbReference>
<dbReference type="CDD" id="cd03058">
    <property type="entry name" value="GST_N_Tau"/>
    <property type="match status" value="1"/>
</dbReference>
<comment type="similarity">
    <text evidence="4">Belongs to the GST superfamily.</text>
</comment>
<gene>
    <name evidence="7" type="primary">ga14968</name>
    <name evidence="7" type="ORF">PR202_ga14968</name>
</gene>
<feature type="domain" description="GST N-terminal" evidence="5">
    <location>
        <begin position="7"/>
        <end position="89"/>
    </location>
</feature>
<protein>
    <recommendedName>
        <fullName evidence="1">glutathione transferase</fullName>
        <ecNumber evidence="1">2.5.1.18</ecNumber>
    </recommendedName>
</protein>
<dbReference type="CDD" id="cd03185">
    <property type="entry name" value="GST_C_Tau"/>
    <property type="match status" value="1"/>
</dbReference>
<dbReference type="SFLD" id="SFLDG01152">
    <property type="entry name" value="Main.3:_Omega-_and_Tau-like"/>
    <property type="match status" value="1"/>
</dbReference>
<dbReference type="SFLD" id="SFLDS00019">
    <property type="entry name" value="Glutathione_Transferase_(cytos"/>
    <property type="match status" value="1"/>
</dbReference>
<sequence length="235" mass="26158">MSAQKQQPVKLLTAFGSPFAHRAEVALALKGVPYELVHEDLDNKSELLLRHNPINKMVPVLLHGDDDDRAVCESLVIVEYVDDAFNGPTILPSDPYDRATARFWAHFVENKLSKPFWLSFWTDGDVQKAFVKEARENLAVLEKQLDGKRFFGGDSLGFVDIAASALACWLDAMEAAFGVGLMGNGDDEFPALRRWVKEYASHEAVKKCAPDGDQLVAYFVANKDKYRAIAKGVLQ</sequence>
<dbReference type="Gene3D" id="1.20.1050.10">
    <property type="match status" value="1"/>
</dbReference>
<dbReference type="PANTHER" id="PTHR11260">
    <property type="entry name" value="GLUTATHIONE S-TRANSFERASE, GST, SUPERFAMILY, GST DOMAIN CONTAINING"/>
    <property type="match status" value="1"/>
</dbReference>
<evidence type="ECO:0000256" key="4">
    <source>
        <dbReference type="RuleBase" id="RU003494"/>
    </source>
</evidence>
<evidence type="ECO:0000313" key="8">
    <source>
        <dbReference type="Proteomes" id="UP001054889"/>
    </source>
</evidence>
<comment type="catalytic activity">
    <reaction evidence="3">
        <text>RX + glutathione = an S-substituted glutathione + a halide anion + H(+)</text>
        <dbReference type="Rhea" id="RHEA:16437"/>
        <dbReference type="ChEBI" id="CHEBI:15378"/>
        <dbReference type="ChEBI" id="CHEBI:16042"/>
        <dbReference type="ChEBI" id="CHEBI:17792"/>
        <dbReference type="ChEBI" id="CHEBI:57925"/>
        <dbReference type="ChEBI" id="CHEBI:90779"/>
        <dbReference type="EC" id="2.5.1.18"/>
    </reaction>
</comment>
<dbReference type="InterPro" id="IPR036282">
    <property type="entry name" value="Glutathione-S-Trfase_C_sf"/>
</dbReference>